<accession>A0A7J7IP51</accession>
<comment type="caution">
    <text evidence="5">The sequence shown here is derived from an EMBL/GenBank/DDBJ whole genome shotgun (WGS) entry which is preliminary data.</text>
</comment>
<feature type="region of interest" description="Disordered" evidence="3">
    <location>
        <begin position="131"/>
        <end position="229"/>
    </location>
</feature>
<sequence>MRETTRLIVKGFAPYVNEERLRAHFSKTGEVTDARVCRTLGGQSRQFGFVGFRTAEEAAAAKAFFHLTFLDTRRITVDFALPPTASALAAQQRSAKKSVCAGPVREVLRKARAEQARSAAEHDPELAAAPYNGVAEDNQHNSDEAVDLERSESSRFHQVTGAGLRLAPQTTPGTSEHRKNEHRHRDPLEVRGRLVEPSPPVDAASAKKQTMSDTASKTMHLDRGSEETPTSMMIEADAVDDTARTVAAVPPDSAAGMLCQSNRIFIRNLSFTATVEDLEELFEPISHPEDVHMVKDRESGRFLGTAFIRFASAADAQKAIDTLDRTVFQGRLLHIMPAEPDRFERRQKQNVAERGQHWSFSQERKRQRREDAGSTKDTVAWNPFFISADAVLETASSRLHASKGQFIGTDTHEPGVSAAVRLAVAESSLLHQVRDHLTKSGVNVQVLLDQQQRQHKPLDRKQLSRTTIVMKNLPAGTSTSDLQPKLARYGHIGRFVIAPGGLMAIVEFPDENQAKAAFRSLSYTRYGELPLYLEWAPRNVWTETPPVGSDTGASLLAGTDEGKHATASDDTPPEAPANWSATSLLIRNLSLDTTQTMLLDHIEQLGARPRVVRIPLDRAHMPNGPKVSTAPTKYAFAEFSSPEEAWLALNAIHGSVLNGYRLAATRSVKHIASQETAPETELETPSESPNQTKLIVKNIAFEASKRELRQLFGSFGHLKSLRLPRKFDGSGRGFCFLDYATPQESARAKALAQGTHFYGRKLVIEYSQV</sequence>
<feature type="compositionally biased region" description="Basic and acidic residues" evidence="3">
    <location>
        <begin position="137"/>
        <end position="155"/>
    </location>
</feature>
<evidence type="ECO:0000313" key="6">
    <source>
        <dbReference type="Proteomes" id="UP000530660"/>
    </source>
</evidence>
<evidence type="ECO:0000256" key="3">
    <source>
        <dbReference type="SAM" id="MobiDB-lite"/>
    </source>
</evidence>
<proteinExistence type="predicted"/>
<dbReference type="AlphaFoldDB" id="A0A7J7IP51"/>
<name>A0A7J7IP51_9RHOD</name>
<dbReference type="InterPro" id="IPR012677">
    <property type="entry name" value="Nucleotide-bd_a/b_plait_sf"/>
</dbReference>
<dbReference type="EMBL" id="VWRR01000004">
    <property type="protein sequence ID" value="KAF6004111.1"/>
    <property type="molecule type" value="Genomic_DNA"/>
</dbReference>
<dbReference type="InterPro" id="IPR000504">
    <property type="entry name" value="RRM_dom"/>
</dbReference>
<organism evidence="5 6">
    <name type="scientific">Cyanidiococcus yangmingshanensis</name>
    <dbReference type="NCBI Taxonomy" id="2690220"/>
    <lineage>
        <taxon>Eukaryota</taxon>
        <taxon>Rhodophyta</taxon>
        <taxon>Bangiophyceae</taxon>
        <taxon>Cyanidiales</taxon>
        <taxon>Cyanidiaceae</taxon>
        <taxon>Cyanidiococcus</taxon>
    </lineage>
</organism>
<feature type="domain" description="RRM" evidence="4">
    <location>
        <begin position="692"/>
        <end position="769"/>
    </location>
</feature>
<dbReference type="Proteomes" id="UP000530660">
    <property type="component" value="Unassembled WGS sequence"/>
</dbReference>
<evidence type="ECO:0000256" key="1">
    <source>
        <dbReference type="ARBA" id="ARBA00022884"/>
    </source>
</evidence>
<feature type="compositionally biased region" description="Basic and acidic residues" evidence="3">
    <location>
        <begin position="362"/>
        <end position="374"/>
    </location>
</feature>
<dbReference type="PROSITE" id="PS50102">
    <property type="entry name" value="RRM"/>
    <property type="match status" value="5"/>
</dbReference>
<dbReference type="Gene3D" id="3.30.70.330">
    <property type="match status" value="5"/>
</dbReference>
<dbReference type="OrthoDB" id="439639at2759"/>
<reference evidence="5 6" key="1">
    <citation type="journal article" date="2020" name="J. Phycol.">
        <title>Comparative genome analysis reveals Cyanidiococcus gen. nov., a new extremophilic red algal genus sister to Cyanidioschyzon (Cyanidioschyzonaceae, Rhodophyta).</title>
        <authorList>
            <person name="Liu S.-L."/>
            <person name="Chiang Y.-R."/>
            <person name="Yoon H.S."/>
            <person name="Fu H.-Y."/>
        </authorList>
    </citation>
    <scope>NUCLEOTIDE SEQUENCE [LARGE SCALE GENOMIC DNA]</scope>
    <source>
        <strain evidence="5 6">THAL066</strain>
    </source>
</reference>
<evidence type="ECO:0000313" key="5">
    <source>
        <dbReference type="EMBL" id="KAF6004111.1"/>
    </source>
</evidence>
<feature type="domain" description="RRM" evidence="4">
    <location>
        <begin position="262"/>
        <end position="340"/>
    </location>
</feature>
<protein>
    <submittedName>
        <fullName evidence="5">RNA binding motif protein 19</fullName>
    </submittedName>
</protein>
<keyword evidence="1 2" id="KW-0694">RNA-binding</keyword>
<feature type="domain" description="RRM" evidence="4">
    <location>
        <begin position="582"/>
        <end position="669"/>
    </location>
</feature>
<dbReference type="InterPro" id="IPR035979">
    <property type="entry name" value="RBD_domain_sf"/>
</dbReference>
<feature type="compositionally biased region" description="Basic and acidic residues" evidence="3">
    <location>
        <begin position="175"/>
        <end position="194"/>
    </location>
</feature>
<dbReference type="SMART" id="SM00360">
    <property type="entry name" value="RRM"/>
    <property type="match status" value="5"/>
</dbReference>
<keyword evidence="6" id="KW-1185">Reference proteome</keyword>
<feature type="region of interest" description="Disordered" evidence="3">
    <location>
        <begin position="343"/>
        <end position="374"/>
    </location>
</feature>
<feature type="region of interest" description="Disordered" evidence="3">
    <location>
        <begin position="544"/>
        <end position="577"/>
    </location>
</feature>
<dbReference type="SUPFAM" id="SSF54928">
    <property type="entry name" value="RNA-binding domain, RBD"/>
    <property type="match status" value="4"/>
</dbReference>
<dbReference type="Pfam" id="PF00076">
    <property type="entry name" value="RRM_1"/>
    <property type="match status" value="4"/>
</dbReference>
<feature type="compositionally biased region" description="Polar residues" evidence="3">
    <location>
        <begin position="207"/>
        <end position="217"/>
    </location>
</feature>
<evidence type="ECO:0000256" key="2">
    <source>
        <dbReference type="PROSITE-ProRule" id="PRU00176"/>
    </source>
</evidence>
<dbReference type="PANTHER" id="PTHR10352">
    <property type="entry name" value="EUKARYOTIC TRANSLATION INITIATION FACTOR 3 SUBUNIT G"/>
    <property type="match status" value="1"/>
</dbReference>
<dbReference type="GO" id="GO:0003723">
    <property type="term" value="F:RNA binding"/>
    <property type="evidence" value="ECO:0007669"/>
    <property type="project" value="UniProtKB-UniRule"/>
</dbReference>
<evidence type="ECO:0000259" key="4">
    <source>
        <dbReference type="PROSITE" id="PS50102"/>
    </source>
</evidence>
<feature type="domain" description="RRM" evidence="4">
    <location>
        <begin position="5"/>
        <end position="82"/>
    </location>
</feature>
<gene>
    <name evidence="5" type="primary">RBM19</name>
    <name evidence="5" type="ORF">F1559_001846</name>
</gene>
<dbReference type="CDD" id="cd12320">
    <property type="entry name" value="RRM6_RBM19_RRM5_MRD1"/>
    <property type="match status" value="1"/>
</dbReference>
<feature type="domain" description="RRM" evidence="4">
    <location>
        <begin position="466"/>
        <end position="538"/>
    </location>
</feature>